<proteinExistence type="predicted"/>
<dbReference type="EMBL" id="JAGIZQ010000006">
    <property type="protein sequence ID" value="KAH6622849.1"/>
    <property type="molecule type" value="Genomic_DNA"/>
</dbReference>
<organism evidence="1 2">
    <name type="scientific">Chaetomium tenue</name>
    <dbReference type="NCBI Taxonomy" id="1854479"/>
    <lineage>
        <taxon>Eukaryota</taxon>
        <taxon>Fungi</taxon>
        <taxon>Dikarya</taxon>
        <taxon>Ascomycota</taxon>
        <taxon>Pezizomycotina</taxon>
        <taxon>Sordariomycetes</taxon>
        <taxon>Sordariomycetidae</taxon>
        <taxon>Sordariales</taxon>
        <taxon>Chaetomiaceae</taxon>
        <taxon>Chaetomium</taxon>
    </lineage>
</organism>
<comment type="caution">
    <text evidence="1">The sequence shown here is derived from an EMBL/GenBank/DDBJ whole genome shotgun (WGS) entry which is preliminary data.</text>
</comment>
<evidence type="ECO:0000313" key="1">
    <source>
        <dbReference type="EMBL" id="KAH6622849.1"/>
    </source>
</evidence>
<accession>A0ACB7NWP3</accession>
<keyword evidence="2" id="KW-1185">Reference proteome</keyword>
<reference evidence="1 2" key="1">
    <citation type="journal article" date="2021" name="Nat. Commun.">
        <title>Genetic determinants of endophytism in the Arabidopsis root mycobiome.</title>
        <authorList>
            <person name="Mesny F."/>
            <person name="Miyauchi S."/>
            <person name="Thiergart T."/>
            <person name="Pickel B."/>
            <person name="Atanasova L."/>
            <person name="Karlsson M."/>
            <person name="Huettel B."/>
            <person name="Barry K.W."/>
            <person name="Haridas S."/>
            <person name="Chen C."/>
            <person name="Bauer D."/>
            <person name="Andreopoulos W."/>
            <person name="Pangilinan J."/>
            <person name="LaButti K."/>
            <person name="Riley R."/>
            <person name="Lipzen A."/>
            <person name="Clum A."/>
            <person name="Drula E."/>
            <person name="Henrissat B."/>
            <person name="Kohler A."/>
            <person name="Grigoriev I.V."/>
            <person name="Martin F.M."/>
            <person name="Hacquard S."/>
        </authorList>
    </citation>
    <scope>NUCLEOTIDE SEQUENCE [LARGE SCALE GENOMIC DNA]</scope>
    <source>
        <strain evidence="1 2">MPI-SDFR-AT-0079</strain>
    </source>
</reference>
<dbReference type="Proteomes" id="UP000724584">
    <property type="component" value="Unassembled WGS sequence"/>
</dbReference>
<protein>
    <submittedName>
        <fullName evidence="1">Amidoligase enzyme-domain-containing protein</fullName>
    </submittedName>
</protein>
<name>A0ACB7NWP3_9PEZI</name>
<evidence type="ECO:0000313" key="2">
    <source>
        <dbReference type="Proteomes" id="UP000724584"/>
    </source>
</evidence>
<sequence>MASASTSASPYGVAANPWFGIEIEIFVKLRDTVKKTIKDRIKNRKRVSKFFEKWQFDLPNSEGNLDKKDKQRKYVGQAIEAILDQTFGDGHGWKCTADASLKEYKLTLPPKPREWWGIEIISPPVSIGSDWQTAIEQVFKSVTDTFNLWTNDFCATHVHVSVGPGRKAAYTLEQLMQVARGAYFFENAFRQLLPQERRENRYAMANWRFLGTGEYWSVTENGWVPVWNRLALAGRSGKAVEFAKAMTVAEADPSANPRYRSTSFNPYERLKTTELRRQAGVASAKTAIRRVLLAVTLNVASLEYDYAAASQKLGKRHITVPELITILMTVLNTRLPGTCQGAAFKTWLEDCQRNYANDDTVRKFDEVAINEREKNYRIYGQANPHLHRQRRALHANCRQPHGHQQQRVHPPALSHKQGLRTGILSVWLSGFSRGRGRVGDER</sequence>
<gene>
    <name evidence="1" type="ORF">F5144DRAFT_656595</name>
</gene>